<keyword evidence="2" id="KW-0614">Plasmid</keyword>
<organism evidence="2 3">
    <name type="scientific">Rhodococcus qingshengii JCM 15477</name>
    <dbReference type="NCBI Taxonomy" id="1303681"/>
    <lineage>
        <taxon>Bacteria</taxon>
        <taxon>Bacillati</taxon>
        <taxon>Actinomycetota</taxon>
        <taxon>Actinomycetes</taxon>
        <taxon>Mycobacteriales</taxon>
        <taxon>Nocardiaceae</taxon>
        <taxon>Rhodococcus</taxon>
        <taxon>Rhodococcus erythropolis group</taxon>
    </lineage>
</organism>
<accession>A0AB38RP88</accession>
<feature type="domain" description="Thiolase C-terminal" evidence="1">
    <location>
        <begin position="238"/>
        <end position="335"/>
    </location>
</feature>
<reference evidence="3" key="1">
    <citation type="journal article" date="2022" name="Environ. Microbiol.">
        <title>Functional analysis, diversity, and distribution of carbendazim hydrolases MheI and CbmA, responsible for the initial step in carbendazim degradation.</title>
        <authorList>
            <person name="Zhang M."/>
            <person name="Bai X."/>
            <person name="Li Q."/>
            <person name="Zhang L."/>
            <person name="Zhu Q."/>
            <person name="Gao S."/>
            <person name="Ke Z."/>
            <person name="Jiang M."/>
            <person name="Hu J."/>
            <person name="Qiu J."/>
            <person name="Hong Q."/>
        </authorList>
    </citation>
    <scope>NUCLEOTIDE SEQUENCE [LARGE SCALE GENOMIC DNA]</scope>
    <source>
        <strain evidence="3">djl-6</strain>
    </source>
</reference>
<keyword evidence="3" id="KW-1185">Reference proteome</keyword>
<evidence type="ECO:0000313" key="3">
    <source>
        <dbReference type="Proteomes" id="UP000831484"/>
    </source>
</evidence>
<evidence type="ECO:0000313" key="2">
    <source>
        <dbReference type="EMBL" id="UPU47036.1"/>
    </source>
</evidence>
<dbReference type="GO" id="GO:0016747">
    <property type="term" value="F:acyltransferase activity, transferring groups other than amino-acyl groups"/>
    <property type="evidence" value="ECO:0007669"/>
    <property type="project" value="InterPro"/>
</dbReference>
<dbReference type="Gene3D" id="3.40.47.10">
    <property type="match status" value="2"/>
</dbReference>
<dbReference type="PANTHER" id="PTHR43365">
    <property type="entry name" value="BLR7806 PROTEIN"/>
    <property type="match status" value="1"/>
</dbReference>
<evidence type="ECO:0000259" key="1">
    <source>
        <dbReference type="Pfam" id="PF02803"/>
    </source>
</evidence>
<dbReference type="RefSeq" id="WP_076949053.1">
    <property type="nucleotide sequence ID" value="NZ_CP096568.1"/>
</dbReference>
<dbReference type="InterPro" id="IPR020617">
    <property type="entry name" value="Thiolase_C"/>
</dbReference>
<gene>
    <name evidence="2" type="ORF">M0639_33715</name>
</gene>
<protein>
    <recommendedName>
        <fullName evidence="1">Thiolase C-terminal domain-containing protein</fullName>
    </recommendedName>
</protein>
<dbReference type="AlphaFoldDB" id="A0AB38RP88"/>
<dbReference type="Proteomes" id="UP000831484">
    <property type="component" value="Plasmid pdjl-6-5"/>
</dbReference>
<dbReference type="EMBL" id="CP096568">
    <property type="protein sequence ID" value="UPU47036.1"/>
    <property type="molecule type" value="Genomic_DNA"/>
</dbReference>
<name>A0AB38RP88_RHOSG</name>
<dbReference type="PANTHER" id="PTHR43365:SF1">
    <property type="entry name" value="ACETYL-COA C-ACYLTRANSFERASE"/>
    <property type="match status" value="1"/>
</dbReference>
<geneLocation type="plasmid" evidence="2 3">
    <name>pdjl-6-5</name>
</geneLocation>
<dbReference type="InterPro" id="IPR016039">
    <property type="entry name" value="Thiolase-like"/>
</dbReference>
<proteinExistence type="predicted"/>
<dbReference type="Pfam" id="PF02803">
    <property type="entry name" value="Thiolase_C"/>
    <property type="match status" value="1"/>
</dbReference>
<dbReference type="SUPFAM" id="SSF53901">
    <property type="entry name" value="Thiolase-like"/>
    <property type="match status" value="1"/>
</dbReference>
<sequence>MRRHLAIIEAVRSPLVAEQAGGLPGSTTAGVLLPPVVGAMLARTRTCPAQVDEVVVCGMSRSVGIGFGPEAVDLRSVPGTAVLEEQARRASGALALVAAVRAADSGPLVPGHSPPSAPELIAGVAARSTARALAAATAGDFAGQIVPVALGGRLLDRDQIRALDRERGSLPAGIGVGPAHGGTSCLPSVVAPPAFGAVALLLCTDDRAAELGFRPRAKVLAVVSEPSTAATVWEVQERVTSRALTRAGVLASQLDHVEIDERFAAAPAVWMRRFLVHGDLVNPRGGAIALGTPGHASGLRLVVTLLHGLRTVGGVFGVVVAHELDGTVRAIVIERTL</sequence>